<reference evidence="2 3" key="1">
    <citation type="submission" date="2019-09" db="EMBL/GenBank/DDBJ databases">
        <title>Serinicoccus pratensis sp. nov., isolated from meadow soil.</title>
        <authorList>
            <person name="Zhang W."/>
        </authorList>
    </citation>
    <scope>NUCLEOTIDE SEQUENCE [LARGE SCALE GENOMIC DNA]</scope>
    <source>
        <strain evidence="2 3">W204</strain>
    </source>
</reference>
<name>A0A5J6V9V7_9MICO</name>
<dbReference type="InterPro" id="IPR023214">
    <property type="entry name" value="HAD_sf"/>
</dbReference>
<dbReference type="PANTHER" id="PTHR43434">
    <property type="entry name" value="PHOSPHOGLYCOLATE PHOSPHATASE"/>
    <property type="match status" value="1"/>
</dbReference>
<dbReference type="InterPro" id="IPR050155">
    <property type="entry name" value="HAD-like_hydrolase_sf"/>
</dbReference>
<dbReference type="InterPro" id="IPR036412">
    <property type="entry name" value="HAD-like_sf"/>
</dbReference>
<dbReference type="AlphaFoldDB" id="A0A5J6V9V7"/>
<dbReference type="GO" id="GO:0008967">
    <property type="term" value="F:phosphoglycolate phosphatase activity"/>
    <property type="evidence" value="ECO:0007669"/>
    <property type="project" value="TreeGrafter"/>
</dbReference>
<proteinExistence type="predicted"/>
<sequence>MTDHRWSRAVLLDLDGVLLDTTLTRDLAGPHEVGRAIRPGVPGQLQRLAGYRVACAALTTLPSGWAEELLRATGLKPYVQAVVARSDTARWLPSPVPAHRALQLLRWDGSLCQVAVISDLTGAVTMGRKAQLRTVAVTYGRSSAPDLADAWPDVLAANLPDAVTAALDLTDRFDRGDASVAALRLPGVGALAGAHDQTRGRPQGPRPRAVV</sequence>
<dbReference type="OrthoDB" id="9776368at2"/>
<feature type="compositionally biased region" description="Low complexity" evidence="1">
    <location>
        <begin position="200"/>
        <end position="211"/>
    </location>
</feature>
<organism evidence="2 3">
    <name type="scientific">Ornithinimicrobium pratense</name>
    <dbReference type="NCBI Taxonomy" id="2593973"/>
    <lineage>
        <taxon>Bacteria</taxon>
        <taxon>Bacillati</taxon>
        <taxon>Actinomycetota</taxon>
        <taxon>Actinomycetes</taxon>
        <taxon>Micrococcales</taxon>
        <taxon>Ornithinimicrobiaceae</taxon>
        <taxon>Ornithinimicrobium</taxon>
    </lineage>
</organism>
<protein>
    <submittedName>
        <fullName evidence="2">HAD family hydrolase</fullName>
    </submittedName>
</protein>
<dbReference type="SUPFAM" id="SSF56784">
    <property type="entry name" value="HAD-like"/>
    <property type="match status" value="1"/>
</dbReference>
<dbReference type="Gene3D" id="3.40.50.1000">
    <property type="entry name" value="HAD superfamily/HAD-like"/>
    <property type="match status" value="1"/>
</dbReference>
<dbReference type="KEGG" id="serw:FY030_15790"/>
<dbReference type="Proteomes" id="UP000326546">
    <property type="component" value="Chromosome"/>
</dbReference>
<dbReference type="GO" id="GO:0005829">
    <property type="term" value="C:cytosol"/>
    <property type="evidence" value="ECO:0007669"/>
    <property type="project" value="TreeGrafter"/>
</dbReference>
<gene>
    <name evidence="2" type="ORF">FY030_15790</name>
</gene>
<dbReference type="GO" id="GO:0006281">
    <property type="term" value="P:DNA repair"/>
    <property type="evidence" value="ECO:0007669"/>
    <property type="project" value="TreeGrafter"/>
</dbReference>
<evidence type="ECO:0000313" key="3">
    <source>
        <dbReference type="Proteomes" id="UP000326546"/>
    </source>
</evidence>
<dbReference type="PANTHER" id="PTHR43434:SF1">
    <property type="entry name" value="PHOSPHOGLYCOLATE PHOSPHATASE"/>
    <property type="match status" value="1"/>
</dbReference>
<evidence type="ECO:0000313" key="2">
    <source>
        <dbReference type="EMBL" id="QFG69973.1"/>
    </source>
</evidence>
<keyword evidence="3" id="KW-1185">Reference proteome</keyword>
<evidence type="ECO:0000256" key="1">
    <source>
        <dbReference type="SAM" id="MobiDB-lite"/>
    </source>
</evidence>
<feature type="region of interest" description="Disordered" evidence="1">
    <location>
        <begin position="192"/>
        <end position="211"/>
    </location>
</feature>
<dbReference type="RefSeq" id="WP_158062467.1">
    <property type="nucleotide sequence ID" value="NZ_CP044427.1"/>
</dbReference>
<accession>A0A5J6V9V7</accession>
<keyword evidence="2" id="KW-0378">Hydrolase</keyword>
<dbReference type="EMBL" id="CP044427">
    <property type="protein sequence ID" value="QFG69973.1"/>
    <property type="molecule type" value="Genomic_DNA"/>
</dbReference>